<proteinExistence type="predicted"/>
<dbReference type="AlphaFoldDB" id="A0A6G1CNJ0"/>
<dbReference type="EMBL" id="SPHZ02000008">
    <property type="protein sequence ID" value="KAF0901722.1"/>
    <property type="molecule type" value="Genomic_DNA"/>
</dbReference>
<evidence type="ECO:0000313" key="3">
    <source>
        <dbReference type="Proteomes" id="UP000479710"/>
    </source>
</evidence>
<gene>
    <name evidence="2" type="ORF">E2562_006191</name>
</gene>
<reference evidence="2 3" key="1">
    <citation type="submission" date="2019-11" db="EMBL/GenBank/DDBJ databases">
        <title>Whole genome sequence of Oryza granulata.</title>
        <authorList>
            <person name="Li W."/>
        </authorList>
    </citation>
    <scope>NUCLEOTIDE SEQUENCE [LARGE SCALE GENOMIC DNA]</scope>
    <source>
        <strain evidence="3">cv. Menghai</strain>
        <tissue evidence="2">Leaf</tissue>
    </source>
</reference>
<name>A0A6G1CNJ0_9ORYZ</name>
<evidence type="ECO:0000313" key="2">
    <source>
        <dbReference type="EMBL" id="KAF0901722.1"/>
    </source>
</evidence>
<sequence length="173" mass="19198">MTPTTRRAGKPHQNPRNPPPPPGKIASRAARAERSTGDEPCAPCVPMRGSVTYVTTRARLFVGTGRPLLALALRLARVRVLVLVRPVGHWRPKGRTRRAAPHERAQVTAVSRGWLGKVKMPGWWRALVNREHPRPVLSLPAELTAALLVSRVHDVRRRPDESYYSMGHGMLVG</sequence>
<organism evidence="2 3">
    <name type="scientific">Oryza meyeriana var. granulata</name>
    <dbReference type="NCBI Taxonomy" id="110450"/>
    <lineage>
        <taxon>Eukaryota</taxon>
        <taxon>Viridiplantae</taxon>
        <taxon>Streptophyta</taxon>
        <taxon>Embryophyta</taxon>
        <taxon>Tracheophyta</taxon>
        <taxon>Spermatophyta</taxon>
        <taxon>Magnoliopsida</taxon>
        <taxon>Liliopsida</taxon>
        <taxon>Poales</taxon>
        <taxon>Poaceae</taxon>
        <taxon>BOP clade</taxon>
        <taxon>Oryzoideae</taxon>
        <taxon>Oryzeae</taxon>
        <taxon>Oryzinae</taxon>
        <taxon>Oryza</taxon>
        <taxon>Oryza meyeriana</taxon>
    </lineage>
</organism>
<protein>
    <submittedName>
        <fullName evidence="2">Uncharacterized protein</fullName>
    </submittedName>
</protein>
<accession>A0A6G1CNJ0</accession>
<comment type="caution">
    <text evidence="2">The sequence shown here is derived from an EMBL/GenBank/DDBJ whole genome shotgun (WGS) entry which is preliminary data.</text>
</comment>
<keyword evidence="3" id="KW-1185">Reference proteome</keyword>
<feature type="region of interest" description="Disordered" evidence="1">
    <location>
        <begin position="1"/>
        <end position="41"/>
    </location>
</feature>
<evidence type="ECO:0000256" key="1">
    <source>
        <dbReference type="SAM" id="MobiDB-lite"/>
    </source>
</evidence>
<dbReference type="Proteomes" id="UP000479710">
    <property type="component" value="Unassembled WGS sequence"/>
</dbReference>